<sequence>MKINNMGSMGINPYKRNAEKNAQASLPSQGKEDKVEISSKAIDLQQTNEVVKARQEKVQAIKTQVENGTYTIDPKAIAKGLLQFYQK</sequence>
<dbReference type="EMBL" id="CP016020">
    <property type="protein sequence ID" value="APH03573.1"/>
    <property type="molecule type" value="Genomic_DNA"/>
</dbReference>
<name>A0A1L3MMK0_9BACI</name>
<keyword evidence="5" id="KW-0805">Transcription regulation</keyword>
<evidence type="ECO:0000256" key="7">
    <source>
        <dbReference type="SAM" id="MobiDB-lite"/>
    </source>
</evidence>
<dbReference type="Gene3D" id="6.10.140.30">
    <property type="entry name" value="Anti-sigma-28 factor FlgM"/>
    <property type="match status" value="1"/>
</dbReference>
<keyword evidence="10" id="KW-1185">Reference proteome</keyword>
<evidence type="ECO:0000256" key="6">
    <source>
        <dbReference type="ARBA" id="ARBA00023163"/>
    </source>
</evidence>
<proteinExistence type="inferred from homology"/>
<dbReference type="KEGG" id="bwh:A9C19_01730"/>
<dbReference type="GO" id="GO:0045892">
    <property type="term" value="P:negative regulation of DNA-templated transcription"/>
    <property type="evidence" value="ECO:0007669"/>
    <property type="project" value="InterPro"/>
</dbReference>
<feature type="domain" description="Anti-sigma-28 factor FlgM C-terminal" evidence="8">
    <location>
        <begin position="33"/>
        <end position="83"/>
    </location>
</feature>
<dbReference type="InterPro" id="IPR007412">
    <property type="entry name" value="FlgM"/>
</dbReference>
<protein>
    <recommendedName>
        <fullName evidence="2">Negative regulator of flagellin synthesis</fullName>
    </recommendedName>
</protein>
<dbReference type="Pfam" id="PF04316">
    <property type="entry name" value="FlgM"/>
    <property type="match status" value="1"/>
</dbReference>
<evidence type="ECO:0000256" key="3">
    <source>
        <dbReference type="ARBA" id="ARBA00022491"/>
    </source>
</evidence>
<evidence type="ECO:0000256" key="5">
    <source>
        <dbReference type="ARBA" id="ARBA00023015"/>
    </source>
</evidence>
<keyword evidence="9" id="KW-0969">Cilium</keyword>
<reference evidence="9 10" key="1">
    <citation type="journal article" date="2016" name="Sci. Rep.">
        <title>Complete genome sequence and transcriptomic analysis of a novel marine strain Bacillus weihaiensis reveals the mechanism of brown algae degradation.</title>
        <authorList>
            <person name="Zhu Y."/>
            <person name="Chen P."/>
            <person name="Bao Y."/>
            <person name="Men Y."/>
            <person name="Zeng Y."/>
            <person name="Yang J."/>
            <person name="Sun J."/>
            <person name="Sun Y."/>
        </authorList>
    </citation>
    <scope>NUCLEOTIDE SEQUENCE [LARGE SCALE GENOMIC DNA]</scope>
    <source>
        <strain evidence="9 10">Alg07</strain>
    </source>
</reference>
<dbReference type="InterPro" id="IPR031316">
    <property type="entry name" value="FlgM_C"/>
</dbReference>
<keyword evidence="4" id="KW-1005">Bacterial flagellum biogenesis</keyword>
<organism evidence="9 10">
    <name type="scientific">Bacillus weihaiensis</name>
    <dbReference type="NCBI Taxonomy" id="1547283"/>
    <lineage>
        <taxon>Bacteria</taxon>
        <taxon>Bacillati</taxon>
        <taxon>Bacillota</taxon>
        <taxon>Bacilli</taxon>
        <taxon>Bacillales</taxon>
        <taxon>Bacillaceae</taxon>
        <taxon>Bacillus</taxon>
    </lineage>
</organism>
<accession>A0A1L3MMK0</accession>
<keyword evidence="9" id="KW-0282">Flagellum</keyword>
<evidence type="ECO:0000313" key="9">
    <source>
        <dbReference type="EMBL" id="APH03573.1"/>
    </source>
</evidence>
<keyword evidence="3" id="KW-0678">Repressor</keyword>
<dbReference type="OrthoDB" id="2991036at2"/>
<dbReference type="SUPFAM" id="SSF101498">
    <property type="entry name" value="Anti-sigma factor FlgM"/>
    <property type="match status" value="1"/>
</dbReference>
<dbReference type="AlphaFoldDB" id="A0A1L3MMK0"/>
<dbReference type="InterPro" id="IPR035890">
    <property type="entry name" value="Anti-sigma-28_factor_FlgM_sf"/>
</dbReference>
<dbReference type="NCBIfam" id="TIGR03824">
    <property type="entry name" value="FlgM_jcvi"/>
    <property type="match status" value="1"/>
</dbReference>
<evidence type="ECO:0000256" key="2">
    <source>
        <dbReference type="ARBA" id="ARBA00017823"/>
    </source>
</evidence>
<comment type="similarity">
    <text evidence="1">Belongs to the FlgM family.</text>
</comment>
<keyword evidence="9" id="KW-0966">Cell projection</keyword>
<dbReference type="STRING" id="1547283.A9C19_01730"/>
<evidence type="ECO:0000256" key="1">
    <source>
        <dbReference type="ARBA" id="ARBA00005322"/>
    </source>
</evidence>
<evidence type="ECO:0000256" key="4">
    <source>
        <dbReference type="ARBA" id="ARBA00022795"/>
    </source>
</evidence>
<dbReference type="RefSeq" id="WP_072578364.1">
    <property type="nucleotide sequence ID" value="NZ_CP016020.1"/>
</dbReference>
<keyword evidence="6" id="KW-0804">Transcription</keyword>
<gene>
    <name evidence="9" type="ORF">A9C19_01730</name>
</gene>
<dbReference type="Proteomes" id="UP000181936">
    <property type="component" value="Chromosome"/>
</dbReference>
<feature type="region of interest" description="Disordered" evidence="7">
    <location>
        <begin position="1"/>
        <end position="34"/>
    </location>
</feature>
<evidence type="ECO:0000259" key="8">
    <source>
        <dbReference type="Pfam" id="PF04316"/>
    </source>
</evidence>
<evidence type="ECO:0000313" key="10">
    <source>
        <dbReference type="Proteomes" id="UP000181936"/>
    </source>
</evidence>
<dbReference type="GO" id="GO:0044781">
    <property type="term" value="P:bacterial-type flagellum organization"/>
    <property type="evidence" value="ECO:0007669"/>
    <property type="project" value="UniProtKB-KW"/>
</dbReference>